<dbReference type="PANTHER" id="PTHR31627:SF43">
    <property type="entry name" value="SERPENTINE RECEPTOR CLASS GAMMA-15"/>
    <property type="match status" value="1"/>
</dbReference>
<dbReference type="Pfam" id="PF02118">
    <property type="entry name" value="Srg"/>
    <property type="match status" value="1"/>
</dbReference>
<evidence type="ECO:0000256" key="4">
    <source>
        <dbReference type="ARBA" id="ARBA00022989"/>
    </source>
</evidence>
<reference evidence="7" key="2">
    <citation type="submission" date="2022-06" db="UniProtKB">
        <authorList>
            <consortium name="EnsemblMetazoa"/>
        </authorList>
    </citation>
    <scope>IDENTIFICATION</scope>
    <source>
        <strain evidence="7">DF5081</strain>
    </source>
</reference>
<protein>
    <recommendedName>
        <fullName evidence="6">Serpentine receptor class gamma</fullName>
    </recommendedName>
</protein>
<dbReference type="InterPro" id="IPR000609">
    <property type="entry name" value="7TM_GPCR_serpentine_rcpt_Srg"/>
</dbReference>
<dbReference type="EnsemblMetazoa" id="CJA19162.1">
    <property type="protein sequence ID" value="CJA19162.1"/>
    <property type="gene ID" value="WBGene00138366"/>
</dbReference>
<feature type="transmembrane region" description="Helical" evidence="6">
    <location>
        <begin position="176"/>
        <end position="203"/>
    </location>
</feature>
<sequence length="204" mass="23583">MASYSNDTSYMPFQCSQKYDSLLESLKYVGSVIYLIPAAFMHFAILRVILITEREYYGRSSFYQLFAVDSVASLVLILWDIFFSRLLLFVPPFCPIVSSFFFRPTLLQKVYYVSGCHARFAKSVAQIFMVLNRMNCVVTPTFYGKIWERSTKWAILLVILLPLAGTWNVILSRVYAFAAFGGFGFSYIRYVQWVTFMSLAFAIF</sequence>
<name>A0A8R1E406_CAEJA</name>
<evidence type="ECO:0000256" key="6">
    <source>
        <dbReference type="RuleBase" id="RU280813"/>
    </source>
</evidence>
<comment type="subcellular location">
    <subcellularLocation>
        <location evidence="1">Membrane</location>
        <topology evidence="1">Multi-pass membrane protein</topology>
    </subcellularLocation>
</comment>
<keyword evidence="4 6" id="KW-1133">Transmembrane helix</keyword>
<comment type="caution">
    <text evidence="6">Lacks conserved residue(s) required for the propagation of feature annotation.</text>
</comment>
<feature type="transmembrane region" description="Helical" evidence="6">
    <location>
        <begin position="153"/>
        <end position="170"/>
    </location>
</feature>
<dbReference type="GO" id="GO:0007606">
    <property type="term" value="P:sensory perception of chemical stimulus"/>
    <property type="evidence" value="ECO:0007669"/>
    <property type="project" value="UniProtKB-UniRule"/>
</dbReference>
<dbReference type="PANTHER" id="PTHR31627">
    <property type="entry name" value="SERPENTINE RECEPTOR CLASS GAMMA-RELATED"/>
    <property type="match status" value="1"/>
</dbReference>
<accession>A0A8R1E406</accession>
<feature type="transmembrane region" description="Helical" evidence="6">
    <location>
        <begin position="62"/>
        <end position="79"/>
    </location>
</feature>
<evidence type="ECO:0000313" key="7">
    <source>
        <dbReference type="EnsemblMetazoa" id="CJA19162.1"/>
    </source>
</evidence>
<dbReference type="AlphaFoldDB" id="A0A8R1E406"/>
<comment type="similarity">
    <text evidence="2 6">Belongs to the nematode receptor-like protein srg family.</text>
</comment>
<evidence type="ECO:0000256" key="5">
    <source>
        <dbReference type="ARBA" id="ARBA00023136"/>
    </source>
</evidence>
<evidence type="ECO:0000256" key="1">
    <source>
        <dbReference type="ARBA" id="ARBA00004141"/>
    </source>
</evidence>
<keyword evidence="5 6" id="KW-0472">Membrane</keyword>
<organism evidence="7 8">
    <name type="scientific">Caenorhabditis japonica</name>
    <dbReference type="NCBI Taxonomy" id="281687"/>
    <lineage>
        <taxon>Eukaryota</taxon>
        <taxon>Metazoa</taxon>
        <taxon>Ecdysozoa</taxon>
        <taxon>Nematoda</taxon>
        <taxon>Chromadorea</taxon>
        <taxon>Rhabditida</taxon>
        <taxon>Rhabditina</taxon>
        <taxon>Rhabditomorpha</taxon>
        <taxon>Rhabditoidea</taxon>
        <taxon>Rhabditidae</taxon>
        <taxon>Peloderinae</taxon>
        <taxon>Caenorhabditis</taxon>
    </lineage>
</organism>
<feature type="transmembrane region" description="Helical" evidence="6">
    <location>
        <begin position="28"/>
        <end position="50"/>
    </location>
</feature>
<dbReference type="Proteomes" id="UP000005237">
    <property type="component" value="Unassembled WGS sequence"/>
</dbReference>
<dbReference type="GO" id="GO:0004888">
    <property type="term" value="F:transmembrane signaling receptor activity"/>
    <property type="evidence" value="ECO:0007669"/>
    <property type="project" value="InterPro"/>
</dbReference>
<dbReference type="PRINTS" id="PR00698">
    <property type="entry name" value="TMPROTEINSRG"/>
</dbReference>
<proteinExistence type="inferred from homology"/>
<dbReference type="GO" id="GO:0016020">
    <property type="term" value="C:membrane"/>
    <property type="evidence" value="ECO:0007669"/>
    <property type="project" value="UniProtKB-SubCell"/>
</dbReference>
<evidence type="ECO:0000313" key="8">
    <source>
        <dbReference type="Proteomes" id="UP000005237"/>
    </source>
</evidence>
<keyword evidence="3 6" id="KW-0812">Transmembrane</keyword>
<evidence type="ECO:0000256" key="2">
    <source>
        <dbReference type="ARBA" id="ARBA00005692"/>
    </source>
</evidence>
<reference evidence="8" key="1">
    <citation type="submission" date="2010-08" db="EMBL/GenBank/DDBJ databases">
        <authorList>
            <consortium name="Caenorhabditis japonica Sequencing Consortium"/>
            <person name="Wilson R.K."/>
        </authorList>
    </citation>
    <scope>NUCLEOTIDE SEQUENCE [LARGE SCALE GENOMIC DNA]</scope>
    <source>
        <strain evidence="8">DF5081</strain>
    </source>
</reference>
<keyword evidence="8" id="KW-1185">Reference proteome</keyword>
<evidence type="ECO:0000256" key="3">
    <source>
        <dbReference type="ARBA" id="ARBA00022692"/>
    </source>
</evidence>
<dbReference type="InterPro" id="IPR051119">
    <property type="entry name" value="Nematode_SR-like"/>
</dbReference>